<dbReference type="Proteomes" id="UP000320672">
    <property type="component" value="Chromosome"/>
</dbReference>
<dbReference type="SUPFAM" id="SSF48150">
    <property type="entry name" value="DNA-glycosylase"/>
    <property type="match status" value="1"/>
</dbReference>
<feature type="region of interest" description="Disordered" evidence="1">
    <location>
        <begin position="240"/>
        <end position="300"/>
    </location>
</feature>
<protein>
    <recommendedName>
        <fullName evidence="4">Endonuclease III</fullName>
    </recommendedName>
</protein>
<dbReference type="KEGG" id="rml:FF011L_50410"/>
<feature type="compositionally biased region" description="Basic residues" evidence="1">
    <location>
        <begin position="251"/>
        <end position="274"/>
    </location>
</feature>
<evidence type="ECO:0000313" key="3">
    <source>
        <dbReference type="Proteomes" id="UP000320672"/>
    </source>
</evidence>
<sequence>MTASNRAARIAKLHTSLKKHYKPVPNSNRPLMEHLLYACLLEGAPAELADEGLAKLEQQYFDWNEVRVTTVSEIAELLSSLPNPMNAATRLKRCLQSAFEAFYSFDLEDLKKQNLGKAVEQFEALPGMTPFVLSSVAQHGLGGHSIPVDSYGLRIMFACGIINEAEMVTRKVPGLERAIPKSKGMEFGSLLQQASIALRQDPQDKTVHAVVSAVDKDAVKSLAILELALKASAKVATESVEDVDEEVSKSSAKKATTKKAATKKTPAKKAAKKVQAKEAPKKEAKPAKAPAKKLTKRKPR</sequence>
<gene>
    <name evidence="2" type="ORF">FF011L_50410</name>
</gene>
<dbReference type="RefSeq" id="WP_145354406.1">
    <property type="nucleotide sequence ID" value="NZ_CP036262.1"/>
</dbReference>
<keyword evidence="3" id="KW-1185">Reference proteome</keyword>
<dbReference type="EMBL" id="CP036262">
    <property type="protein sequence ID" value="QDS96233.1"/>
    <property type="molecule type" value="Genomic_DNA"/>
</dbReference>
<proteinExistence type="predicted"/>
<dbReference type="GO" id="GO:0003824">
    <property type="term" value="F:catalytic activity"/>
    <property type="evidence" value="ECO:0007669"/>
    <property type="project" value="InterPro"/>
</dbReference>
<feature type="compositionally biased region" description="Basic and acidic residues" evidence="1">
    <location>
        <begin position="275"/>
        <end position="286"/>
    </location>
</feature>
<organism evidence="2 3">
    <name type="scientific">Roseimaritima multifibrata</name>
    <dbReference type="NCBI Taxonomy" id="1930274"/>
    <lineage>
        <taxon>Bacteria</taxon>
        <taxon>Pseudomonadati</taxon>
        <taxon>Planctomycetota</taxon>
        <taxon>Planctomycetia</taxon>
        <taxon>Pirellulales</taxon>
        <taxon>Pirellulaceae</taxon>
        <taxon>Roseimaritima</taxon>
    </lineage>
</organism>
<reference evidence="2 3" key="1">
    <citation type="submission" date="2019-02" db="EMBL/GenBank/DDBJ databases">
        <title>Deep-cultivation of Planctomycetes and their phenomic and genomic characterization uncovers novel biology.</title>
        <authorList>
            <person name="Wiegand S."/>
            <person name="Jogler M."/>
            <person name="Boedeker C."/>
            <person name="Pinto D."/>
            <person name="Vollmers J."/>
            <person name="Rivas-Marin E."/>
            <person name="Kohn T."/>
            <person name="Peeters S.H."/>
            <person name="Heuer A."/>
            <person name="Rast P."/>
            <person name="Oberbeckmann S."/>
            <person name="Bunk B."/>
            <person name="Jeske O."/>
            <person name="Meyerdierks A."/>
            <person name="Storesund J.E."/>
            <person name="Kallscheuer N."/>
            <person name="Luecker S."/>
            <person name="Lage O.M."/>
            <person name="Pohl T."/>
            <person name="Merkel B.J."/>
            <person name="Hornburger P."/>
            <person name="Mueller R.-W."/>
            <person name="Bruemmer F."/>
            <person name="Labrenz M."/>
            <person name="Spormann A.M."/>
            <person name="Op den Camp H."/>
            <person name="Overmann J."/>
            <person name="Amann R."/>
            <person name="Jetten M.S.M."/>
            <person name="Mascher T."/>
            <person name="Medema M.H."/>
            <person name="Devos D.P."/>
            <person name="Kaster A.-K."/>
            <person name="Ovreas L."/>
            <person name="Rohde M."/>
            <person name="Galperin M.Y."/>
            <person name="Jogler C."/>
        </authorList>
    </citation>
    <scope>NUCLEOTIDE SEQUENCE [LARGE SCALE GENOMIC DNA]</scope>
    <source>
        <strain evidence="2 3">FF011L</strain>
    </source>
</reference>
<name>A0A517MMW8_9BACT</name>
<evidence type="ECO:0008006" key="4">
    <source>
        <dbReference type="Google" id="ProtNLM"/>
    </source>
</evidence>
<dbReference type="OrthoDB" id="268440at2"/>
<dbReference type="Gene3D" id="1.10.1670.10">
    <property type="entry name" value="Helix-hairpin-Helix base-excision DNA repair enzymes (C-terminal)"/>
    <property type="match status" value="1"/>
</dbReference>
<accession>A0A517MMW8</accession>
<evidence type="ECO:0000313" key="2">
    <source>
        <dbReference type="EMBL" id="QDS96233.1"/>
    </source>
</evidence>
<dbReference type="InterPro" id="IPR023170">
    <property type="entry name" value="HhH_base_excis_C"/>
</dbReference>
<evidence type="ECO:0000256" key="1">
    <source>
        <dbReference type="SAM" id="MobiDB-lite"/>
    </source>
</evidence>
<dbReference type="Gene3D" id="1.10.340.30">
    <property type="entry name" value="Hypothetical protein, domain 2"/>
    <property type="match status" value="1"/>
</dbReference>
<dbReference type="GO" id="GO:0006281">
    <property type="term" value="P:DNA repair"/>
    <property type="evidence" value="ECO:0007669"/>
    <property type="project" value="InterPro"/>
</dbReference>
<dbReference type="AlphaFoldDB" id="A0A517MMW8"/>
<dbReference type="InterPro" id="IPR011257">
    <property type="entry name" value="DNA_glycosylase"/>
</dbReference>
<feature type="compositionally biased region" description="Basic residues" evidence="1">
    <location>
        <begin position="290"/>
        <end position="300"/>
    </location>
</feature>